<evidence type="ECO:0000256" key="3">
    <source>
        <dbReference type="ARBA" id="ARBA00022777"/>
    </source>
</evidence>
<evidence type="ECO:0000259" key="10">
    <source>
        <dbReference type="PROSITE" id="PS50011"/>
    </source>
</evidence>
<dbReference type="GO" id="GO:0004708">
    <property type="term" value="F:MAP kinase kinase activity"/>
    <property type="evidence" value="ECO:0007669"/>
    <property type="project" value="UniProtKB-EC"/>
</dbReference>
<feature type="domain" description="Protein kinase" evidence="10">
    <location>
        <begin position="1"/>
        <end position="100"/>
    </location>
</feature>
<name>A0A3R6Z9D6_APHAT</name>
<protein>
    <recommendedName>
        <fullName evidence="6">mitogen-activated protein kinase kinase</fullName>
        <ecNumber evidence="6">2.7.12.2</ecNumber>
    </recommendedName>
</protein>
<keyword evidence="4" id="KW-0067">ATP-binding</keyword>
<comment type="catalytic activity">
    <reaction evidence="8">
        <text>L-threonyl-[protein] + ATP = O-phospho-L-threonyl-[protein] + ADP + H(+)</text>
        <dbReference type="Rhea" id="RHEA:46608"/>
        <dbReference type="Rhea" id="RHEA-COMP:11060"/>
        <dbReference type="Rhea" id="RHEA-COMP:11605"/>
        <dbReference type="ChEBI" id="CHEBI:15378"/>
        <dbReference type="ChEBI" id="CHEBI:30013"/>
        <dbReference type="ChEBI" id="CHEBI:30616"/>
        <dbReference type="ChEBI" id="CHEBI:61977"/>
        <dbReference type="ChEBI" id="CHEBI:456216"/>
        <dbReference type="EC" id="2.7.12.2"/>
    </reaction>
</comment>
<gene>
    <name evidence="11" type="ORF">DYB26_015934</name>
</gene>
<comment type="catalytic activity">
    <reaction evidence="7">
        <text>L-seryl-[protein] + ATP = O-phospho-L-seryl-[protein] + ADP + H(+)</text>
        <dbReference type="Rhea" id="RHEA:17989"/>
        <dbReference type="Rhea" id="RHEA-COMP:9863"/>
        <dbReference type="Rhea" id="RHEA-COMP:11604"/>
        <dbReference type="ChEBI" id="CHEBI:15378"/>
        <dbReference type="ChEBI" id="CHEBI:29999"/>
        <dbReference type="ChEBI" id="CHEBI:30616"/>
        <dbReference type="ChEBI" id="CHEBI:83421"/>
        <dbReference type="ChEBI" id="CHEBI:456216"/>
        <dbReference type="EC" id="2.7.12.2"/>
    </reaction>
</comment>
<comment type="similarity">
    <text evidence="5">Belongs to the protein kinase superfamily. STE Ser/Thr protein kinase family. MAP kinase kinase subfamily.</text>
</comment>
<dbReference type="PANTHER" id="PTHR48013">
    <property type="entry name" value="DUAL SPECIFICITY MITOGEN-ACTIVATED PROTEIN KINASE KINASE 5-RELATED"/>
    <property type="match status" value="1"/>
</dbReference>
<comment type="caution">
    <text evidence="11">The sequence shown here is derived from an EMBL/GenBank/DDBJ whole genome shotgun (WGS) entry which is preliminary data.</text>
</comment>
<reference evidence="11 12" key="1">
    <citation type="submission" date="2018-08" db="EMBL/GenBank/DDBJ databases">
        <title>Aphanomyces genome sequencing and annotation.</title>
        <authorList>
            <person name="Minardi D."/>
            <person name="Oidtmann B."/>
            <person name="Van Der Giezen M."/>
            <person name="Studholme D.J."/>
        </authorList>
    </citation>
    <scope>NUCLEOTIDE SEQUENCE [LARGE SCALE GENOMIC DNA]</scope>
    <source>
        <strain evidence="11 12">FDL457</strain>
    </source>
</reference>
<dbReference type="InterPro" id="IPR011009">
    <property type="entry name" value="Kinase-like_dom_sf"/>
</dbReference>
<evidence type="ECO:0000256" key="5">
    <source>
        <dbReference type="ARBA" id="ARBA00038035"/>
    </source>
</evidence>
<evidence type="ECO:0000256" key="8">
    <source>
        <dbReference type="ARBA" id="ARBA00049299"/>
    </source>
</evidence>
<dbReference type="Pfam" id="PF00069">
    <property type="entry name" value="Pkinase"/>
    <property type="match status" value="1"/>
</dbReference>
<evidence type="ECO:0000256" key="1">
    <source>
        <dbReference type="ARBA" id="ARBA00022679"/>
    </source>
</evidence>
<dbReference type="EMBL" id="QUTF01006983">
    <property type="protein sequence ID" value="RHZ40082.1"/>
    <property type="molecule type" value="Genomic_DNA"/>
</dbReference>
<sequence length="100" mass="10910">MEYMGVGSLQDVVLKCGGIAEPLVARIAASVLRGLQHIHGNRMVHRDIKPHNLLLNHQGDIKISDFGLARTLNDNVTQTKTFVGTLLYMAPERIGGGDYA</sequence>
<dbReference type="SMART" id="SM00220">
    <property type="entry name" value="S_TKc"/>
    <property type="match status" value="1"/>
</dbReference>
<dbReference type="Proteomes" id="UP000286510">
    <property type="component" value="Unassembled WGS sequence"/>
</dbReference>
<accession>A0A3R6Z9D6</accession>
<dbReference type="GO" id="GO:0005524">
    <property type="term" value="F:ATP binding"/>
    <property type="evidence" value="ECO:0007669"/>
    <property type="project" value="UniProtKB-KW"/>
</dbReference>
<keyword evidence="2" id="KW-0547">Nucleotide-binding</keyword>
<comment type="catalytic activity">
    <reaction evidence="9">
        <text>L-tyrosyl-[protein] + ATP = O-phospho-L-tyrosyl-[protein] + ADP + H(+)</text>
        <dbReference type="Rhea" id="RHEA:10596"/>
        <dbReference type="Rhea" id="RHEA-COMP:10136"/>
        <dbReference type="Rhea" id="RHEA-COMP:20101"/>
        <dbReference type="ChEBI" id="CHEBI:15378"/>
        <dbReference type="ChEBI" id="CHEBI:30616"/>
        <dbReference type="ChEBI" id="CHEBI:46858"/>
        <dbReference type="ChEBI" id="CHEBI:61978"/>
        <dbReference type="ChEBI" id="CHEBI:456216"/>
        <dbReference type="EC" id="2.7.12.2"/>
    </reaction>
</comment>
<dbReference type="SUPFAM" id="SSF56112">
    <property type="entry name" value="Protein kinase-like (PK-like)"/>
    <property type="match status" value="1"/>
</dbReference>
<evidence type="ECO:0000256" key="4">
    <source>
        <dbReference type="ARBA" id="ARBA00022840"/>
    </source>
</evidence>
<keyword evidence="1" id="KW-0808">Transferase</keyword>
<dbReference type="InterPro" id="IPR000719">
    <property type="entry name" value="Prot_kinase_dom"/>
</dbReference>
<evidence type="ECO:0000256" key="7">
    <source>
        <dbReference type="ARBA" id="ARBA00049014"/>
    </source>
</evidence>
<dbReference type="EC" id="2.7.12.2" evidence="6"/>
<dbReference type="AlphaFoldDB" id="A0A3R6Z9D6"/>
<dbReference type="Gene3D" id="1.10.510.10">
    <property type="entry name" value="Transferase(Phosphotransferase) domain 1"/>
    <property type="match status" value="1"/>
</dbReference>
<evidence type="ECO:0000313" key="11">
    <source>
        <dbReference type="EMBL" id="RHZ40082.1"/>
    </source>
</evidence>
<evidence type="ECO:0000256" key="6">
    <source>
        <dbReference type="ARBA" id="ARBA00038999"/>
    </source>
</evidence>
<evidence type="ECO:0000313" key="12">
    <source>
        <dbReference type="Proteomes" id="UP000286510"/>
    </source>
</evidence>
<dbReference type="PANTHER" id="PTHR48013:SF9">
    <property type="entry name" value="DUAL SPECIFICITY MITOGEN-ACTIVATED PROTEIN KINASE KINASE 5"/>
    <property type="match status" value="1"/>
</dbReference>
<dbReference type="PROSITE" id="PS00108">
    <property type="entry name" value="PROTEIN_KINASE_ST"/>
    <property type="match status" value="1"/>
</dbReference>
<dbReference type="InterPro" id="IPR008271">
    <property type="entry name" value="Ser/Thr_kinase_AS"/>
</dbReference>
<keyword evidence="3" id="KW-0418">Kinase</keyword>
<evidence type="ECO:0000256" key="9">
    <source>
        <dbReference type="ARBA" id="ARBA00051693"/>
    </source>
</evidence>
<evidence type="ECO:0000256" key="2">
    <source>
        <dbReference type="ARBA" id="ARBA00022741"/>
    </source>
</evidence>
<proteinExistence type="inferred from homology"/>
<organism evidence="11 12">
    <name type="scientific">Aphanomyces astaci</name>
    <name type="common">Crayfish plague agent</name>
    <dbReference type="NCBI Taxonomy" id="112090"/>
    <lineage>
        <taxon>Eukaryota</taxon>
        <taxon>Sar</taxon>
        <taxon>Stramenopiles</taxon>
        <taxon>Oomycota</taxon>
        <taxon>Saprolegniomycetes</taxon>
        <taxon>Saprolegniales</taxon>
        <taxon>Verrucalvaceae</taxon>
        <taxon>Aphanomyces</taxon>
    </lineage>
</organism>
<dbReference type="PROSITE" id="PS50011">
    <property type="entry name" value="PROTEIN_KINASE_DOM"/>
    <property type="match status" value="1"/>
</dbReference>